<evidence type="ECO:0000313" key="3">
    <source>
        <dbReference type="Proteomes" id="UP000268093"/>
    </source>
</evidence>
<feature type="region of interest" description="Disordered" evidence="1">
    <location>
        <begin position="1"/>
        <end position="49"/>
    </location>
</feature>
<evidence type="ECO:0000313" key="2">
    <source>
        <dbReference type="EMBL" id="RUP14637.1"/>
    </source>
</evidence>
<evidence type="ECO:0000256" key="1">
    <source>
        <dbReference type="SAM" id="MobiDB-lite"/>
    </source>
</evidence>
<dbReference type="AlphaFoldDB" id="A0A433B9H5"/>
<feature type="compositionally biased region" description="Polar residues" evidence="1">
    <location>
        <begin position="1"/>
        <end position="13"/>
    </location>
</feature>
<reference evidence="2 3" key="1">
    <citation type="journal article" date="2018" name="New Phytol.">
        <title>Phylogenomics of Endogonaceae and evolution of mycorrhizas within Mucoromycota.</title>
        <authorList>
            <person name="Chang Y."/>
            <person name="Desiro A."/>
            <person name="Na H."/>
            <person name="Sandor L."/>
            <person name="Lipzen A."/>
            <person name="Clum A."/>
            <person name="Barry K."/>
            <person name="Grigoriev I.V."/>
            <person name="Martin F.M."/>
            <person name="Stajich J.E."/>
            <person name="Smith M.E."/>
            <person name="Bonito G."/>
            <person name="Spatafora J.W."/>
        </authorList>
    </citation>
    <scope>NUCLEOTIDE SEQUENCE [LARGE SCALE GENOMIC DNA]</scope>
    <source>
        <strain evidence="2 3">GMNB39</strain>
    </source>
</reference>
<feature type="non-terminal residue" evidence="2">
    <location>
        <position position="1"/>
    </location>
</feature>
<dbReference type="OrthoDB" id="2285782at2759"/>
<keyword evidence="3" id="KW-1185">Reference proteome</keyword>
<comment type="caution">
    <text evidence="2">The sequence shown here is derived from an EMBL/GenBank/DDBJ whole genome shotgun (WGS) entry which is preliminary data.</text>
</comment>
<name>A0A433B9H5_9FUNG</name>
<dbReference type="Proteomes" id="UP000268093">
    <property type="component" value="Unassembled WGS sequence"/>
</dbReference>
<gene>
    <name evidence="2" type="ORF">BC936DRAFT_139646</name>
</gene>
<protein>
    <submittedName>
        <fullName evidence="2">Uncharacterized protein</fullName>
    </submittedName>
</protein>
<proteinExistence type="predicted"/>
<accession>A0A433B9H5</accession>
<feature type="compositionally biased region" description="Polar residues" evidence="1">
    <location>
        <begin position="33"/>
        <end position="49"/>
    </location>
</feature>
<sequence>TPSSFKRWTSSHISPLAKNPPKPPLLKTVINKRPQSSRSNSKTIISTPSSFKEPRPLISFSTNTPHKPLLQKKTVVSLAPSVVPGLKSLTRDLRAQYPDVVQEINHSSDAQSKLASLPKSIVIWLRSVLTCTMEAFIANVSIPLTHPNAYEEKLYHVFRSTLLDFHAMIFYANNQAIERHVSERKFLIELVAPPFKYIEHAFGLATFSWVEKNMLFSKALHFADDMNKPTSSYKVDAFAVVKTDHRDFATIEVSGGPLLQDRQHTLEDAEKTLLEGAGMLQGTLQQYLDASLETAKKLKVFTIQIVVDRIVLIEISIHTLNFKAVEVRSGRWPFSWNSVGEYMYICELLAYFIKQLHDQEEVVKSLANEQRGVSEFTTTTIRQWLKSAVKDRL</sequence>
<organism evidence="2 3">
    <name type="scientific">Jimgerdemannia flammicorona</name>
    <dbReference type="NCBI Taxonomy" id="994334"/>
    <lineage>
        <taxon>Eukaryota</taxon>
        <taxon>Fungi</taxon>
        <taxon>Fungi incertae sedis</taxon>
        <taxon>Mucoromycota</taxon>
        <taxon>Mucoromycotina</taxon>
        <taxon>Endogonomycetes</taxon>
        <taxon>Endogonales</taxon>
        <taxon>Endogonaceae</taxon>
        <taxon>Jimgerdemannia</taxon>
    </lineage>
</organism>
<dbReference type="EMBL" id="RBNI01015539">
    <property type="protein sequence ID" value="RUP14637.1"/>
    <property type="molecule type" value="Genomic_DNA"/>
</dbReference>